<feature type="chain" id="PRO_5018161620" evidence="16">
    <location>
        <begin position="22"/>
        <end position="684"/>
    </location>
</feature>
<dbReference type="Pfam" id="PF13306">
    <property type="entry name" value="LRR_5"/>
    <property type="match status" value="1"/>
</dbReference>
<evidence type="ECO:0000256" key="3">
    <source>
        <dbReference type="ARBA" id="ARBA00022475"/>
    </source>
</evidence>
<dbReference type="PANTHER" id="PTHR24365">
    <property type="entry name" value="TOLL-LIKE RECEPTOR"/>
    <property type="match status" value="1"/>
</dbReference>
<evidence type="ECO:0000256" key="7">
    <source>
        <dbReference type="ARBA" id="ARBA00022729"/>
    </source>
</evidence>
<dbReference type="SMART" id="SM00369">
    <property type="entry name" value="LRR_TYP"/>
    <property type="match status" value="6"/>
</dbReference>
<keyword evidence="5" id="KW-0433">Leucine-rich repeat</keyword>
<dbReference type="GO" id="GO:0032497">
    <property type="term" value="P:detection of lipopolysaccharide"/>
    <property type="evidence" value="ECO:0007669"/>
    <property type="project" value="TreeGrafter"/>
</dbReference>
<keyword evidence="6 15" id="KW-0812">Transmembrane</keyword>
<keyword evidence="18" id="KW-1185">Reference proteome</keyword>
<keyword evidence="14" id="KW-0395">Inflammatory response</keyword>
<keyword evidence="7 16" id="KW-0732">Signal</keyword>
<dbReference type="GO" id="GO:0045087">
    <property type="term" value="P:innate immune response"/>
    <property type="evidence" value="ECO:0007669"/>
    <property type="project" value="UniProtKB-KW"/>
</dbReference>
<dbReference type="Bgee" id="ENSELUG00000007932">
    <property type="expression patterns" value="Expressed in pharyngeal gill and 4 other cell types or tissues"/>
</dbReference>
<evidence type="ECO:0000256" key="1">
    <source>
        <dbReference type="ARBA" id="ARBA00004251"/>
    </source>
</evidence>
<evidence type="ECO:0000256" key="11">
    <source>
        <dbReference type="ARBA" id="ARBA00023136"/>
    </source>
</evidence>
<comment type="similarity">
    <text evidence="2">Belongs to the Toll-like receptor family.</text>
</comment>
<dbReference type="AlphaFoldDB" id="A0A3P8ZP68"/>
<dbReference type="GO" id="GO:0002755">
    <property type="term" value="P:MyD88-dependent toll-like receptor signaling pathway"/>
    <property type="evidence" value="ECO:0007669"/>
    <property type="project" value="TreeGrafter"/>
</dbReference>
<accession>A0A3P8ZP68</accession>
<reference evidence="18" key="1">
    <citation type="journal article" date="2014" name="PLoS ONE">
        <title>The genome and linkage map of the northern pike (Esox lucius): conserved synteny revealed between the salmonid sister group and the Neoteleostei.</title>
        <authorList>
            <person name="Rondeau E.B."/>
            <person name="Minkley D.R."/>
            <person name="Leong J.S."/>
            <person name="Messmer A.M."/>
            <person name="Jantzen J.R."/>
            <person name="von Schalburg K.R."/>
            <person name="Lemon C."/>
            <person name="Bird N.H."/>
            <person name="Koop B.F."/>
        </authorList>
    </citation>
    <scope>NUCLEOTIDE SEQUENCE</scope>
</reference>
<evidence type="ECO:0000256" key="9">
    <source>
        <dbReference type="ARBA" id="ARBA00022859"/>
    </source>
</evidence>
<dbReference type="GO" id="GO:0001875">
    <property type="term" value="F:lipopolysaccharide immune receptor activity"/>
    <property type="evidence" value="ECO:0007669"/>
    <property type="project" value="TreeGrafter"/>
</dbReference>
<evidence type="ECO:0000256" key="12">
    <source>
        <dbReference type="ARBA" id="ARBA00023170"/>
    </source>
</evidence>
<sequence>MYRHWTIHVFIVLYLASNIISFPKKVCKLTNEEDGYDCSGHGLLSIPDDLPNSTKTLDFSFNHLPAIYNTTFVRLKDLILLDLTRCNINWIFENVLDHQTDLETLILIGNQLQFVADYAFAGPQSLKHISLIQTSLTDMKFLPRMNLNSIETLDLGDNDIDSLLDLNLFNWQTIRTLNLAMNSIQNLSAADMGILKTSSLLDISFKGNNIVFIEPKAFESCQFNSLDFSDCFSKGDISVILDGLTGVLTNILSLRAYEDSPSAIIRAESLHAFCNITVKELRFQLQHFHDLTDDTPFECLKGLQKLDLTRSHLNSLPASIAKMTSLTHLILNENSFKDLCQTNAASLSKLTVLSVRGNQLKPGMDFKESCLRNATKLKHLDLSQSRLLTGGVQCCEVQLAGLGQLRKLNISYNFPASSMKWADLPFNATSKLTQLDCSNLKVTRIPQAAAEGPLRNLGQLQLLNISWDFSTLSTQDNLLEGLKSLEQLNLKDSSFKDNVVSNREIFMHTPLLQSLVLAKCSIVAVENNVFSYLTNLKDVDLSGNKLVVVNMKAFHSLNIVLLNFARNLIEIVDIHTVKSFGEKSRIDISDNPLACNCSNIQLIGWIQSNANKVINIDMTKCIGFNERLSNVHLKCGVSTGMLAFALVVMSMTIIAIAFFIKKKLKYCGYQQIDLNVVPCRWLNE</sequence>
<dbReference type="GO" id="GO:0005886">
    <property type="term" value="C:plasma membrane"/>
    <property type="evidence" value="ECO:0007669"/>
    <property type="project" value="UniProtKB-SubCell"/>
</dbReference>
<dbReference type="InterPro" id="IPR026906">
    <property type="entry name" value="LRR_5"/>
</dbReference>
<dbReference type="InterPro" id="IPR001611">
    <property type="entry name" value="Leu-rich_rpt"/>
</dbReference>
<keyword evidence="10 15" id="KW-1133">Transmembrane helix</keyword>
<proteinExistence type="inferred from homology"/>
<protein>
    <submittedName>
        <fullName evidence="17">Uncharacterized protein</fullName>
    </submittedName>
</protein>
<dbReference type="PROSITE" id="PS51450">
    <property type="entry name" value="LRR"/>
    <property type="match status" value="1"/>
</dbReference>
<feature type="transmembrane region" description="Helical" evidence="15">
    <location>
        <begin position="640"/>
        <end position="660"/>
    </location>
</feature>
<evidence type="ECO:0000256" key="4">
    <source>
        <dbReference type="ARBA" id="ARBA00022588"/>
    </source>
</evidence>
<dbReference type="GO" id="GO:0046696">
    <property type="term" value="C:lipopolysaccharide receptor complex"/>
    <property type="evidence" value="ECO:0007669"/>
    <property type="project" value="TreeGrafter"/>
</dbReference>
<reference evidence="17" key="3">
    <citation type="submission" date="2025-08" db="UniProtKB">
        <authorList>
            <consortium name="Ensembl"/>
        </authorList>
    </citation>
    <scope>IDENTIFICATION</scope>
</reference>
<dbReference type="GO" id="GO:0050829">
    <property type="term" value="P:defense response to Gram-negative bacterium"/>
    <property type="evidence" value="ECO:0007669"/>
    <property type="project" value="TreeGrafter"/>
</dbReference>
<dbReference type="GeneTree" id="ENSGT00940000161183"/>
<dbReference type="STRING" id="8010.ENSELUP00000030644"/>
<evidence type="ECO:0000256" key="14">
    <source>
        <dbReference type="ARBA" id="ARBA00023198"/>
    </source>
</evidence>
<keyword evidence="11 15" id="KW-0472">Membrane</keyword>
<dbReference type="Pfam" id="PF13855">
    <property type="entry name" value="LRR_8"/>
    <property type="match status" value="2"/>
</dbReference>
<evidence type="ECO:0000256" key="5">
    <source>
        <dbReference type="ARBA" id="ARBA00022614"/>
    </source>
</evidence>
<evidence type="ECO:0000313" key="18">
    <source>
        <dbReference type="Proteomes" id="UP000265140"/>
    </source>
</evidence>
<evidence type="ECO:0000256" key="6">
    <source>
        <dbReference type="ARBA" id="ARBA00022692"/>
    </source>
</evidence>
<dbReference type="SUPFAM" id="SSF52058">
    <property type="entry name" value="L domain-like"/>
    <property type="match status" value="2"/>
</dbReference>
<dbReference type="InterPro" id="IPR003591">
    <property type="entry name" value="Leu-rich_rpt_typical-subtyp"/>
</dbReference>
<evidence type="ECO:0000256" key="10">
    <source>
        <dbReference type="ARBA" id="ARBA00022989"/>
    </source>
</evidence>
<gene>
    <name evidence="17" type="primary">CD180</name>
</gene>
<dbReference type="GO" id="GO:0006954">
    <property type="term" value="P:inflammatory response"/>
    <property type="evidence" value="ECO:0007669"/>
    <property type="project" value="UniProtKB-KW"/>
</dbReference>
<dbReference type="Gene3D" id="3.80.10.10">
    <property type="entry name" value="Ribonuclease Inhibitor"/>
    <property type="match status" value="1"/>
</dbReference>
<evidence type="ECO:0000256" key="8">
    <source>
        <dbReference type="ARBA" id="ARBA00022737"/>
    </source>
</evidence>
<keyword evidence="3" id="KW-1003">Cell membrane</keyword>
<keyword evidence="12" id="KW-0675">Receptor</keyword>
<dbReference type="Proteomes" id="UP000265140">
    <property type="component" value="Chromosome 14"/>
</dbReference>
<dbReference type="InParanoid" id="A0A3P8ZP68"/>
<dbReference type="OMA" id="FLRWKYQ"/>
<name>A0A3P8ZP68_ESOLU</name>
<dbReference type="PANTHER" id="PTHR24365:SF521">
    <property type="entry name" value="TOLL-LIKE RECEPTOR 4"/>
    <property type="match status" value="1"/>
</dbReference>
<dbReference type="GO" id="GO:0034142">
    <property type="term" value="P:toll-like receptor 4 signaling pathway"/>
    <property type="evidence" value="ECO:0007669"/>
    <property type="project" value="TreeGrafter"/>
</dbReference>
<organism evidence="17 18">
    <name type="scientific">Esox lucius</name>
    <name type="common">Northern pike</name>
    <dbReference type="NCBI Taxonomy" id="8010"/>
    <lineage>
        <taxon>Eukaryota</taxon>
        <taxon>Metazoa</taxon>
        <taxon>Chordata</taxon>
        <taxon>Craniata</taxon>
        <taxon>Vertebrata</taxon>
        <taxon>Euteleostomi</taxon>
        <taxon>Actinopterygii</taxon>
        <taxon>Neopterygii</taxon>
        <taxon>Teleostei</taxon>
        <taxon>Protacanthopterygii</taxon>
        <taxon>Esociformes</taxon>
        <taxon>Esocidae</taxon>
        <taxon>Esox</taxon>
    </lineage>
</organism>
<keyword evidence="13" id="KW-0325">Glycoprotein</keyword>
<reference evidence="17" key="4">
    <citation type="submission" date="2025-09" db="UniProtKB">
        <authorList>
            <consortium name="Ensembl"/>
        </authorList>
    </citation>
    <scope>IDENTIFICATION</scope>
</reference>
<dbReference type="InterPro" id="IPR032675">
    <property type="entry name" value="LRR_dom_sf"/>
</dbReference>
<evidence type="ECO:0000256" key="2">
    <source>
        <dbReference type="ARBA" id="ARBA00009634"/>
    </source>
</evidence>
<dbReference type="Ensembl" id="ENSELUT00000007784.3">
    <property type="protein sequence ID" value="ENSELUP00000030644.1"/>
    <property type="gene ID" value="ENSELUG00000007932.3"/>
</dbReference>
<reference evidence="17" key="2">
    <citation type="submission" date="2020-02" db="EMBL/GenBank/DDBJ databases">
        <title>Esox lucius (northern pike) genome, fEsoLuc1, primary haplotype.</title>
        <authorList>
            <person name="Myers G."/>
            <person name="Karagic N."/>
            <person name="Meyer A."/>
            <person name="Pippel M."/>
            <person name="Reichard M."/>
            <person name="Winkler S."/>
            <person name="Tracey A."/>
            <person name="Sims Y."/>
            <person name="Howe K."/>
            <person name="Rhie A."/>
            <person name="Formenti G."/>
            <person name="Durbin R."/>
            <person name="Fedrigo O."/>
            <person name="Jarvis E.D."/>
        </authorList>
    </citation>
    <scope>NUCLEOTIDE SEQUENCE [LARGE SCALE GENOMIC DNA]</scope>
</reference>
<keyword evidence="9" id="KW-0391">Immunity</keyword>
<evidence type="ECO:0000256" key="13">
    <source>
        <dbReference type="ARBA" id="ARBA00023180"/>
    </source>
</evidence>
<dbReference type="GO" id="GO:0001530">
    <property type="term" value="F:lipopolysaccharide binding"/>
    <property type="evidence" value="ECO:0007669"/>
    <property type="project" value="TreeGrafter"/>
</dbReference>
<feature type="signal peptide" evidence="16">
    <location>
        <begin position="1"/>
        <end position="21"/>
    </location>
</feature>
<comment type="subcellular location">
    <subcellularLocation>
        <location evidence="1">Cell membrane</location>
        <topology evidence="1">Single-pass type I membrane protein</topology>
    </subcellularLocation>
</comment>
<keyword evidence="4" id="KW-0399">Innate immunity</keyword>
<keyword evidence="8" id="KW-0677">Repeat</keyword>
<evidence type="ECO:0000256" key="16">
    <source>
        <dbReference type="SAM" id="SignalP"/>
    </source>
</evidence>
<evidence type="ECO:0000256" key="15">
    <source>
        <dbReference type="SAM" id="Phobius"/>
    </source>
</evidence>
<evidence type="ECO:0000313" key="17">
    <source>
        <dbReference type="Ensembl" id="ENSELUP00000030644.1"/>
    </source>
</evidence>